<dbReference type="InterPro" id="IPR023798">
    <property type="entry name" value="Ribosomal_uS7_dom"/>
</dbReference>
<evidence type="ECO:0000259" key="6">
    <source>
        <dbReference type="Pfam" id="PF00177"/>
    </source>
</evidence>
<keyword evidence="2" id="KW-0699">rRNA-binding</keyword>
<proteinExistence type="inferred from homology"/>
<dbReference type="Proteomes" id="UP000076420">
    <property type="component" value="Unassembled WGS sequence"/>
</dbReference>
<evidence type="ECO:0000256" key="1">
    <source>
        <dbReference type="ARBA" id="ARBA00007151"/>
    </source>
</evidence>
<keyword evidence="5" id="KW-0687">Ribonucleoprotein</keyword>
<evidence type="ECO:0000256" key="3">
    <source>
        <dbReference type="ARBA" id="ARBA00022884"/>
    </source>
</evidence>
<dbReference type="SUPFAM" id="SSF47973">
    <property type="entry name" value="Ribosomal protein S7"/>
    <property type="match status" value="1"/>
</dbReference>
<dbReference type="InterPro" id="IPR000235">
    <property type="entry name" value="Ribosomal_uS7"/>
</dbReference>
<keyword evidence="3" id="KW-0694">RNA-binding</keyword>
<dbReference type="PIRSF" id="PIRSF002122">
    <property type="entry name" value="RPS7p_RPS7a_RPS5e_RPS7o"/>
    <property type="match status" value="1"/>
</dbReference>
<reference evidence="7" key="1">
    <citation type="submission" date="2020-05" db="UniProtKB">
        <authorList>
            <consortium name="EnsemblMetazoa"/>
        </authorList>
    </citation>
    <scope>IDENTIFICATION</scope>
    <source>
        <strain evidence="7">BB02</strain>
    </source>
</reference>
<dbReference type="GO" id="GO:0003735">
    <property type="term" value="F:structural constituent of ribosome"/>
    <property type="evidence" value="ECO:0007669"/>
    <property type="project" value="InterPro"/>
</dbReference>
<dbReference type="InterPro" id="IPR005717">
    <property type="entry name" value="Ribosomal_uS7_bac/org-type"/>
</dbReference>
<dbReference type="VEuPathDB" id="VectorBase:BGLB036620"/>
<protein>
    <recommendedName>
        <fullName evidence="6">Small ribosomal subunit protein uS7 domain-containing protein</fullName>
    </recommendedName>
</protein>
<dbReference type="GO" id="GO:0006412">
    <property type="term" value="P:translation"/>
    <property type="evidence" value="ECO:0007669"/>
    <property type="project" value="InterPro"/>
</dbReference>
<dbReference type="Pfam" id="PF00177">
    <property type="entry name" value="Ribosomal_S7"/>
    <property type="match status" value="1"/>
</dbReference>
<dbReference type="KEGG" id="bgt:106077373"/>
<dbReference type="STRING" id="6526.A0A2C9LYY7"/>
<dbReference type="PANTHER" id="PTHR11205">
    <property type="entry name" value="RIBOSOMAL PROTEIN S7"/>
    <property type="match status" value="1"/>
</dbReference>
<dbReference type="GO" id="GO:0015935">
    <property type="term" value="C:small ribosomal subunit"/>
    <property type="evidence" value="ECO:0007669"/>
    <property type="project" value="InterPro"/>
</dbReference>
<feature type="domain" description="Small ribosomal subunit protein uS7" evidence="6">
    <location>
        <begin position="3"/>
        <end position="101"/>
    </location>
</feature>
<comment type="similarity">
    <text evidence="1">Belongs to the universal ribosomal protein uS7 family.</text>
</comment>
<gene>
    <name evidence="7" type="primary">106077373</name>
</gene>
<organism evidence="7 8">
    <name type="scientific">Biomphalaria glabrata</name>
    <name type="common">Bloodfluke planorb</name>
    <name type="synonym">Freshwater snail</name>
    <dbReference type="NCBI Taxonomy" id="6526"/>
    <lineage>
        <taxon>Eukaryota</taxon>
        <taxon>Metazoa</taxon>
        <taxon>Spiralia</taxon>
        <taxon>Lophotrochozoa</taxon>
        <taxon>Mollusca</taxon>
        <taxon>Gastropoda</taxon>
        <taxon>Heterobranchia</taxon>
        <taxon>Euthyneura</taxon>
        <taxon>Panpulmonata</taxon>
        <taxon>Hygrophila</taxon>
        <taxon>Lymnaeoidea</taxon>
        <taxon>Planorbidae</taxon>
        <taxon>Biomphalaria</taxon>
    </lineage>
</organism>
<sequence>MAEQKLSVGALEIFKKALENVRPLVDVRSRRVGGATYQVPMDVSHDHSMIMGMRFLVQSARKRSDHSMINKLLSELMDAYNNKGNAVKLREDRHKVAEANKAFSQFRW</sequence>
<accession>A0A2C9LYY7</accession>
<dbReference type="EnsemblMetazoa" id="BGLB036620-RA">
    <property type="protein sequence ID" value="BGLB036620-PA"/>
    <property type="gene ID" value="BGLB036620"/>
</dbReference>
<dbReference type="InterPro" id="IPR036823">
    <property type="entry name" value="Ribosomal_uS7_dom_sf"/>
</dbReference>
<evidence type="ECO:0000256" key="5">
    <source>
        <dbReference type="ARBA" id="ARBA00023274"/>
    </source>
</evidence>
<keyword evidence="4" id="KW-0689">Ribosomal protein</keyword>
<dbReference type="AlphaFoldDB" id="A0A2C9LYY7"/>
<evidence type="ECO:0000313" key="7">
    <source>
        <dbReference type="EnsemblMetazoa" id="BGLB036620-PA"/>
    </source>
</evidence>
<evidence type="ECO:0000256" key="2">
    <source>
        <dbReference type="ARBA" id="ARBA00022730"/>
    </source>
</evidence>
<name>A0A2C9LYY7_BIOGL</name>
<evidence type="ECO:0000256" key="4">
    <source>
        <dbReference type="ARBA" id="ARBA00022980"/>
    </source>
</evidence>
<dbReference type="Gene3D" id="1.10.455.10">
    <property type="entry name" value="Ribosomal protein S7 domain"/>
    <property type="match status" value="1"/>
</dbReference>
<dbReference type="NCBIfam" id="TIGR01029">
    <property type="entry name" value="rpsG_bact"/>
    <property type="match status" value="1"/>
</dbReference>
<evidence type="ECO:0000313" key="8">
    <source>
        <dbReference type="Proteomes" id="UP000076420"/>
    </source>
</evidence>
<dbReference type="GO" id="GO:0019843">
    <property type="term" value="F:rRNA binding"/>
    <property type="evidence" value="ECO:0007669"/>
    <property type="project" value="UniProtKB-KW"/>
</dbReference>